<feature type="transmembrane region" description="Helical" evidence="1">
    <location>
        <begin position="124"/>
        <end position="144"/>
    </location>
</feature>
<organism evidence="2">
    <name type="scientific">Hordeum vulgare subsp. vulgare</name>
    <name type="common">Domesticated barley</name>
    <dbReference type="NCBI Taxonomy" id="112509"/>
    <lineage>
        <taxon>Eukaryota</taxon>
        <taxon>Viridiplantae</taxon>
        <taxon>Streptophyta</taxon>
        <taxon>Embryophyta</taxon>
        <taxon>Tracheophyta</taxon>
        <taxon>Spermatophyta</taxon>
        <taxon>Magnoliopsida</taxon>
        <taxon>Liliopsida</taxon>
        <taxon>Poales</taxon>
        <taxon>Poaceae</taxon>
        <taxon>BOP clade</taxon>
        <taxon>Pooideae</taxon>
        <taxon>Triticodae</taxon>
        <taxon>Triticeae</taxon>
        <taxon>Hordeinae</taxon>
        <taxon>Hordeum</taxon>
    </lineage>
</organism>
<dbReference type="AlphaFoldDB" id="F2DYD7"/>
<feature type="transmembrane region" description="Helical" evidence="1">
    <location>
        <begin position="20"/>
        <end position="40"/>
    </location>
</feature>
<keyword evidence="1" id="KW-0472">Membrane</keyword>
<reference evidence="2" key="1">
    <citation type="journal article" date="2011" name="Plant Physiol.">
        <title>Comprehensive sequence analysis of 24,783 barley full-length cDNAs derived from 12 clone libraries.</title>
        <authorList>
            <person name="Matsumoto T."/>
            <person name="Tanaka T."/>
            <person name="Sakai H."/>
            <person name="Amano N."/>
            <person name="Kanamori H."/>
            <person name="Kurita K."/>
            <person name="Kikuta A."/>
            <person name="Kamiya K."/>
            <person name="Yamamoto M."/>
            <person name="Ikawa H."/>
            <person name="Fujii N."/>
            <person name="Hori K."/>
            <person name="Itoh T."/>
            <person name="Sato K."/>
        </authorList>
    </citation>
    <scope>NUCLEOTIDE SEQUENCE</scope>
    <source>
        <tissue evidence="2">Shoot and root</tissue>
    </source>
</reference>
<sequence>MDIDPEHAKRVFVEKLKNRVRLLTEGAVIMVCPVLLAASLNKVQTTSNGHGFARGSISPLSALTLVAGLLSFLCLCICLSFRIVTDRVAHFLFVGSKWLVHLCALLLMALALGILLLVDRKHVYYVPIPGVSIFFVLWRCWKMYQHDHGRDAMLYSGDQQDRLETSVDFSVSVTALLFLGLEGLALEGQSRSAQRLRAASLVLSFIACLAGVLFMLLATVPPMITCVAQSNTACNYIEAMNKFLAGFFALNVFLITWAPLGELAWLVWIQLLVSLLAWAYESLTNNERQDEQQHVTPATMELTKVISAGFLAVSVPAVSNKSVSGFTCAFVLITGTAVITGILWRVLTDWTPAGSSMIKAVNFACFCTHLYVCAAVIPFSFMAYNALMS</sequence>
<feature type="transmembrane region" description="Helical" evidence="1">
    <location>
        <begin position="198"/>
        <end position="218"/>
    </location>
</feature>
<feature type="transmembrane region" description="Helical" evidence="1">
    <location>
        <begin position="60"/>
        <end position="84"/>
    </location>
</feature>
<accession>F2DYD7</accession>
<dbReference type="EMBL" id="AK368906">
    <property type="protein sequence ID" value="BAK00109.1"/>
    <property type="molecule type" value="mRNA"/>
</dbReference>
<name>F2DYD7_HORVV</name>
<evidence type="ECO:0000256" key="1">
    <source>
        <dbReference type="SAM" id="Phobius"/>
    </source>
</evidence>
<feature type="transmembrane region" description="Helical" evidence="1">
    <location>
        <begin position="165"/>
        <end position="186"/>
    </location>
</feature>
<feature type="transmembrane region" description="Helical" evidence="1">
    <location>
        <begin position="96"/>
        <end position="118"/>
    </location>
</feature>
<feature type="transmembrane region" description="Helical" evidence="1">
    <location>
        <begin position="239"/>
        <end position="257"/>
    </location>
</feature>
<evidence type="ECO:0000313" key="2">
    <source>
        <dbReference type="EMBL" id="BAK00109.1"/>
    </source>
</evidence>
<feature type="transmembrane region" description="Helical" evidence="1">
    <location>
        <begin position="360"/>
        <end position="384"/>
    </location>
</feature>
<proteinExistence type="evidence at transcript level"/>
<feature type="transmembrane region" description="Helical" evidence="1">
    <location>
        <begin position="324"/>
        <end position="348"/>
    </location>
</feature>
<keyword evidence="1" id="KW-0812">Transmembrane</keyword>
<protein>
    <submittedName>
        <fullName evidence="2">Predicted protein</fullName>
    </submittedName>
</protein>
<keyword evidence="1" id="KW-1133">Transmembrane helix</keyword>